<evidence type="ECO:0000256" key="3">
    <source>
        <dbReference type="ARBA" id="ARBA00023163"/>
    </source>
</evidence>
<dbReference type="Gene3D" id="3.40.50.2300">
    <property type="match status" value="2"/>
</dbReference>
<dbReference type="Gene3D" id="1.10.260.40">
    <property type="entry name" value="lambda repressor-like DNA-binding domains"/>
    <property type="match status" value="1"/>
</dbReference>
<keyword evidence="1" id="KW-0805">Transcription regulation</keyword>
<organism evidence="5 6">
    <name type="scientific">Gangjinia marincola</name>
    <dbReference type="NCBI Taxonomy" id="578463"/>
    <lineage>
        <taxon>Bacteria</taxon>
        <taxon>Pseudomonadati</taxon>
        <taxon>Bacteroidota</taxon>
        <taxon>Flavobacteriia</taxon>
        <taxon>Flavobacteriales</taxon>
        <taxon>Flavobacteriaceae</taxon>
        <taxon>Gangjinia</taxon>
    </lineage>
</organism>
<evidence type="ECO:0000256" key="2">
    <source>
        <dbReference type="ARBA" id="ARBA00023125"/>
    </source>
</evidence>
<protein>
    <submittedName>
        <fullName evidence="5">LacI family DNA-binding transcriptional regulator</fullName>
    </submittedName>
</protein>
<dbReference type="CDD" id="cd06267">
    <property type="entry name" value="PBP1_LacI_sugar_binding-like"/>
    <property type="match status" value="1"/>
</dbReference>
<dbReference type="SMART" id="SM00354">
    <property type="entry name" value="HTH_LACI"/>
    <property type="match status" value="1"/>
</dbReference>
<evidence type="ECO:0000259" key="4">
    <source>
        <dbReference type="PROSITE" id="PS50932"/>
    </source>
</evidence>
<dbReference type="SUPFAM" id="SSF53822">
    <property type="entry name" value="Periplasmic binding protein-like I"/>
    <property type="match status" value="1"/>
</dbReference>
<proteinExistence type="predicted"/>
<dbReference type="PANTHER" id="PTHR30146">
    <property type="entry name" value="LACI-RELATED TRANSCRIPTIONAL REPRESSOR"/>
    <property type="match status" value="1"/>
</dbReference>
<dbReference type="SUPFAM" id="SSF47413">
    <property type="entry name" value="lambda repressor-like DNA-binding domains"/>
    <property type="match status" value="1"/>
</dbReference>
<evidence type="ECO:0000256" key="1">
    <source>
        <dbReference type="ARBA" id="ARBA00023015"/>
    </source>
</evidence>
<comment type="caution">
    <text evidence="5">The sequence shown here is derived from an EMBL/GenBank/DDBJ whole genome shotgun (WGS) entry which is preliminary data.</text>
</comment>
<keyword evidence="3" id="KW-0804">Transcription</keyword>
<dbReference type="InterPro" id="IPR028082">
    <property type="entry name" value="Peripla_BP_I"/>
</dbReference>
<name>A0ABN1MI63_9FLAO</name>
<dbReference type="CDD" id="cd01392">
    <property type="entry name" value="HTH_LacI"/>
    <property type="match status" value="1"/>
</dbReference>
<evidence type="ECO:0000313" key="5">
    <source>
        <dbReference type="EMBL" id="GAA0872884.1"/>
    </source>
</evidence>
<dbReference type="InterPro" id="IPR010982">
    <property type="entry name" value="Lambda_DNA-bd_dom_sf"/>
</dbReference>
<keyword evidence="2 5" id="KW-0238">DNA-binding</keyword>
<dbReference type="InterPro" id="IPR000843">
    <property type="entry name" value="HTH_LacI"/>
</dbReference>
<dbReference type="InterPro" id="IPR001761">
    <property type="entry name" value="Peripla_BP/Lac1_sug-bd_dom"/>
</dbReference>
<dbReference type="GO" id="GO:0003677">
    <property type="term" value="F:DNA binding"/>
    <property type="evidence" value="ECO:0007669"/>
    <property type="project" value="UniProtKB-KW"/>
</dbReference>
<dbReference type="RefSeq" id="WP_343767028.1">
    <property type="nucleotide sequence ID" value="NZ_BAAAFG010000015.1"/>
</dbReference>
<keyword evidence="6" id="KW-1185">Reference proteome</keyword>
<dbReference type="PROSITE" id="PS50932">
    <property type="entry name" value="HTH_LACI_2"/>
    <property type="match status" value="1"/>
</dbReference>
<dbReference type="Pfam" id="PF00532">
    <property type="entry name" value="Peripla_BP_1"/>
    <property type="match status" value="1"/>
</dbReference>
<sequence>MPSVTLKEIAETLGISIATVSKALKGYPDISESTKQRVQELAKSLNYHPNSFAQSLRTQQSNLIGLIIPEIVHHFFANIIQGVIDEAKKEGYLVIVLQSDESYIHEKEQLQLLLEKNVDGILISLSDKTVHYKHVKEVIDAGMPVVLYDKISKSLDCSKIIIDDRGAAKDATTHLILRGCQKIAHISGPLKPQTTIDRYLGYKDALKEHGISFQKELVYTSENLSYEDGYALGEQILIDHPDVDGIFSFTDLVATGALTKIREMGIKIPDQVSIMGFSNWFLARITTPTLSTVDQPGYRMGQEAFKQLCKEIKMTKDQEIILPEIIKIPTKIVQRQSTR</sequence>
<dbReference type="Pfam" id="PF00356">
    <property type="entry name" value="LacI"/>
    <property type="match status" value="1"/>
</dbReference>
<dbReference type="Proteomes" id="UP001500507">
    <property type="component" value="Unassembled WGS sequence"/>
</dbReference>
<reference evidence="5 6" key="1">
    <citation type="journal article" date="2019" name="Int. J. Syst. Evol. Microbiol.">
        <title>The Global Catalogue of Microorganisms (GCM) 10K type strain sequencing project: providing services to taxonomists for standard genome sequencing and annotation.</title>
        <authorList>
            <consortium name="The Broad Institute Genomics Platform"/>
            <consortium name="The Broad Institute Genome Sequencing Center for Infectious Disease"/>
            <person name="Wu L."/>
            <person name="Ma J."/>
        </authorList>
    </citation>
    <scope>NUCLEOTIDE SEQUENCE [LARGE SCALE GENOMIC DNA]</scope>
    <source>
        <strain evidence="5 6">JCM 16082</strain>
    </source>
</reference>
<dbReference type="EMBL" id="BAAAFG010000015">
    <property type="protein sequence ID" value="GAA0872884.1"/>
    <property type="molecule type" value="Genomic_DNA"/>
</dbReference>
<accession>A0ABN1MI63</accession>
<evidence type="ECO:0000313" key="6">
    <source>
        <dbReference type="Proteomes" id="UP001500507"/>
    </source>
</evidence>
<gene>
    <name evidence="5" type="ORF">GCM10009117_20310</name>
</gene>
<feature type="domain" description="HTH lacI-type" evidence="4">
    <location>
        <begin position="4"/>
        <end position="58"/>
    </location>
</feature>
<dbReference type="PANTHER" id="PTHR30146:SF109">
    <property type="entry name" value="HTH-TYPE TRANSCRIPTIONAL REGULATOR GALS"/>
    <property type="match status" value="1"/>
</dbReference>